<feature type="region of interest" description="Disordered" evidence="1">
    <location>
        <begin position="124"/>
        <end position="260"/>
    </location>
</feature>
<name>A0A1E1JUL8_9HELO</name>
<dbReference type="GO" id="GO:0070762">
    <property type="term" value="C:nuclear pore transmembrane ring"/>
    <property type="evidence" value="ECO:0007669"/>
    <property type="project" value="TreeGrafter"/>
</dbReference>
<dbReference type="Pfam" id="PF08058">
    <property type="entry name" value="NPCC"/>
    <property type="match status" value="1"/>
</dbReference>
<dbReference type="GO" id="GO:0005640">
    <property type="term" value="C:nuclear outer membrane"/>
    <property type="evidence" value="ECO:0007669"/>
    <property type="project" value="TreeGrafter"/>
</dbReference>
<feature type="compositionally biased region" description="Low complexity" evidence="1">
    <location>
        <begin position="208"/>
        <end position="223"/>
    </location>
</feature>
<feature type="compositionally biased region" description="Low complexity" evidence="1">
    <location>
        <begin position="177"/>
        <end position="189"/>
    </location>
</feature>
<evidence type="ECO:0000256" key="1">
    <source>
        <dbReference type="SAM" id="MobiDB-lite"/>
    </source>
</evidence>
<dbReference type="InterPro" id="IPR012578">
    <property type="entry name" value="Nucl_pore_cmplx"/>
</dbReference>
<evidence type="ECO:0008006" key="5">
    <source>
        <dbReference type="Google" id="ProtNLM"/>
    </source>
</evidence>
<keyword evidence="2" id="KW-0472">Membrane</keyword>
<dbReference type="STRING" id="914237.A0A1E1JUL8"/>
<keyword evidence="2" id="KW-0812">Transmembrane</keyword>
<dbReference type="PANTHER" id="PTHR28003">
    <property type="entry name" value="NUCLEOPORIN POM34"/>
    <property type="match status" value="1"/>
</dbReference>
<feature type="transmembrane region" description="Helical" evidence="2">
    <location>
        <begin position="87"/>
        <end position="107"/>
    </location>
</feature>
<keyword evidence="2" id="KW-1133">Transmembrane helix</keyword>
<feature type="compositionally biased region" description="Polar residues" evidence="1">
    <location>
        <begin position="1"/>
        <end position="21"/>
    </location>
</feature>
<comment type="caution">
    <text evidence="3">The sequence shown here is derived from an EMBL/GenBank/DDBJ whole genome shotgun (WGS) entry which is preliminary data.</text>
</comment>
<dbReference type="GO" id="GO:0030474">
    <property type="term" value="P:spindle pole body duplication"/>
    <property type="evidence" value="ECO:0007669"/>
    <property type="project" value="TreeGrafter"/>
</dbReference>
<dbReference type="EMBL" id="FJUW01000003">
    <property type="protein sequence ID" value="CZS89538.1"/>
    <property type="molecule type" value="Genomic_DNA"/>
</dbReference>
<accession>A0A1E1JUL8</accession>
<feature type="transmembrane region" description="Helical" evidence="2">
    <location>
        <begin position="49"/>
        <end position="67"/>
    </location>
</feature>
<proteinExistence type="predicted"/>
<evidence type="ECO:0000256" key="2">
    <source>
        <dbReference type="SAM" id="Phobius"/>
    </source>
</evidence>
<feature type="region of interest" description="Disordered" evidence="1">
    <location>
        <begin position="1"/>
        <end position="23"/>
    </location>
</feature>
<dbReference type="PANTHER" id="PTHR28003:SF1">
    <property type="entry name" value="NUCLEOPORIN POM34"/>
    <property type="match status" value="1"/>
</dbReference>
<dbReference type="Proteomes" id="UP000178129">
    <property type="component" value="Unassembled WGS sequence"/>
</dbReference>
<keyword evidence="4" id="KW-1185">Reference proteome</keyword>
<evidence type="ECO:0000313" key="4">
    <source>
        <dbReference type="Proteomes" id="UP000178129"/>
    </source>
</evidence>
<gene>
    <name evidence="3" type="ORF">RCO7_02537</name>
</gene>
<organism evidence="3 4">
    <name type="scientific">Rhynchosporium graminicola</name>
    <dbReference type="NCBI Taxonomy" id="2792576"/>
    <lineage>
        <taxon>Eukaryota</taxon>
        <taxon>Fungi</taxon>
        <taxon>Dikarya</taxon>
        <taxon>Ascomycota</taxon>
        <taxon>Pezizomycotina</taxon>
        <taxon>Leotiomycetes</taxon>
        <taxon>Helotiales</taxon>
        <taxon>Ploettnerulaceae</taxon>
        <taxon>Rhynchosporium</taxon>
    </lineage>
</organism>
<reference evidence="4" key="1">
    <citation type="submission" date="2016-03" db="EMBL/GenBank/DDBJ databases">
        <authorList>
            <person name="Ploux O."/>
        </authorList>
    </citation>
    <scope>NUCLEOTIDE SEQUENCE [LARGE SCALE GENOMIC DNA]</scope>
    <source>
        <strain evidence="4">UK7</strain>
    </source>
</reference>
<dbReference type="AlphaFoldDB" id="A0A1E1JUL8"/>
<sequence length="260" mass="27490">MSTPLRPSTPNGQFTPSTPVTGTWRHPKLDEIVKRQNASSFTASNVKKIAYNVAGLFVIFFIARGLWTFLPSLFHPNAGLTPYVDWVYYILQVMFLFNIFMACMPLVRTSDDVSDIPLTPAQRKLLGLPPSSAPPTPGSQYVTPPRYARTTPVGGSPGARGGYSGSPLSGKGSPNGSSIGMPFSPSSSPLLQKAMGGGINGGRRASYGSPSPLGPSLLRGSGLETPGSPTPAPKTGGVGLNSKWLYDKGRRNSGSSRLYS</sequence>
<dbReference type="GO" id="GO:0006606">
    <property type="term" value="P:protein import into nucleus"/>
    <property type="evidence" value="ECO:0007669"/>
    <property type="project" value="TreeGrafter"/>
</dbReference>
<feature type="compositionally biased region" description="Gly residues" evidence="1">
    <location>
        <begin position="155"/>
        <end position="164"/>
    </location>
</feature>
<dbReference type="InParanoid" id="A0A1E1JUL8"/>
<evidence type="ECO:0000313" key="3">
    <source>
        <dbReference type="EMBL" id="CZS89538.1"/>
    </source>
</evidence>
<protein>
    <recommendedName>
        <fullName evidence="5">Nuclear pore complex component</fullName>
    </recommendedName>
</protein>